<comment type="caution">
    <text evidence="2">The sequence shown here is derived from an EMBL/GenBank/DDBJ whole genome shotgun (WGS) entry which is preliminary data.</text>
</comment>
<dbReference type="EMBL" id="RBKU01000001">
    <property type="protein sequence ID" value="RKR84409.1"/>
    <property type="molecule type" value="Genomic_DNA"/>
</dbReference>
<proteinExistence type="predicted"/>
<dbReference type="InterPro" id="IPR005094">
    <property type="entry name" value="Endonuclease_MobA/VirD2"/>
</dbReference>
<feature type="domain" description="MobA/VirD2-like nuclease" evidence="1">
    <location>
        <begin position="41"/>
        <end position="163"/>
    </location>
</feature>
<evidence type="ECO:0000313" key="3">
    <source>
        <dbReference type="Proteomes" id="UP000268007"/>
    </source>
</evidence>
<evidence type="ECO:0000313" key="2">
    <source>
        <dbReference type="EMBL" id="RKR84409.1"/>
    </source>
</evidence>
<accession>A0A495J8N7</accession>
<organism evidence="2 3">
    <name type="scientific">Mucilaginibacter gracilis</name>
    <dbReference type="NCBI Taxonomy" id="423350"/>
    <lineage>
        <taxon>Bacteria</taxon>
        <taxon>Pseudomonadati</taxon>
        <taxon>Bacteroidota</taxon>
        <taxon>Sphingobacteriia</taxon>
        <taxon>Sphingobacteriales</taxon>
        <taxon>Sphingobacteriaceae</taxon>
        <taxon>Mucilaginibacter</taxon>
    </lineage>
</organism>
<protein>
    <submittedName>
        <fullName evidence="2">Relaxase/mobilization nuclease-like protein</fullName>
    </submittedName>
</protein>
<keyword evidence="3" id="KW-1185">Reference proteome</keyword>
<evidence type="ECO:0000259" key="1">
    <source>
        <dbReference type="Pfam" id="PF03432"/>
    </source>
</evidence>
<reference evidence="2 3" key="1">
    <citation type="submission" date="2018-10" db="EMBL/GenBank/DDBJ databases">
        <title>Genomic Encyclopedia of Archaeal and Bacterial Type Strains, Phase II (KMG-II): from individual species to whole genera.</title>
        <authorList>
            <person name="Goeker M."/>
        </authorList>
    </citation>
    <scope>NUCLEOTIDE SEQUENCE [LARGE SCALE GENOMIC DNA]</scope>
    <source>
        <strain evidence="2 3">DSM 18602</strain>
    </source>
</reference>
<dbReference type="AlphaFoldDB" id="A0A495J8N7"/>
<dbReference type="Proteomes" id="UP000268007">
    <property type="component" value="Unassembled WGS sequence"/>
</dbReference>
<gene>
    <name evidence="2" type="ORF">BDD43_4644</name>
</gene>
<name>A0A495J8N7_9SPHI</name>
<dbReference type="Pfam" id="PF03432">
    <property type="entry name" value="Relaxase"/>
    <property type="match status" value="1"/>
</dbReference>
<dbReference type="OrthoDB" id="1525197at2"/>
<dbReference type="RefSeq" id="WP_121200017.1">
    <property type="nucleotide sequence ID" value="NZ_RBKU01000001.1"/>
</dbReference>
<sequence length="327" mass="37595">MIGYVGTGASFYECIRYCLEDKRQLSEQQKIELAARDHLQHKERAEVLIYNQCGGNKHELTEQFLEVMKLNRRVEKPVLHISLRLAPGDVLTKAQMMEMGQECAKEFGIADHQYICVLHKDTNEPHIHIAANRVGFDGRVASDSNNYKRMAALCRRLEKRFRLTQVLSPRKFLSPAERILPRHDSRKEKLRADIRQTLENVSAYSSFEQQMKALGYKVIKGRGICFIDDKKVKIKGSEVGFSLATIERVLSLKEQITAKQNAVNVNPPVSRTQRSAPSTDLQTVQLQRELSTLLQQLFRPEQEGNYIDPELMRDFKKKKKRLGQSPS</sequence>